<dbReference type="AlphaFoldDB" id="A0A8X6EXD5"/>
<proteinExistence type="predicted"/>
<keyword evidence="2" id="KW-1185">Reference proteome</keyword>
<evidence type="ECO:0000313" key="2">
    <source>
        <dbReference type="Proteomes" id="UP000887116"/>
    </source>
</evidence>
<organism evidence="1 2">
    <name type="scientific">Trichonephila clavata</name>
    <name type="common">Joro spider</name>
    <name type="synonym">Nephila clavata</name>
    <dbReference type="NCBI Taxonomy" id="2740835"/>
    <lineage>
        <taxon>Eukaryota</taxon>
        <taxon>Metazoa</taxon>
        <taxon>Ecdysozoa</taxon>
        <taxon>Arthropoda</taxon>
        <taxon>Chelicerata</taxon>
        <taxon>Arachnida</taxon>
        <taxon>Araneae</taxon>
        <taxon>Araneomorphae</taxon>
        <taxon>Entelegynae</taxon>
        <taxon>Araneoidea</taxon>
        <taxon>Nephilidae</taxon>
        <taxon>Trichonephila</taxon>
    </lineage>
</organism>
<dbReference type="Proteomes" id="UP000887116">
    <property type="component" value="Unassembled WGS sequence"/>
</dbReference>
<gene>
    <name evidence="1" type="ORF">TNCT_386511</name>
</gene>
<accession>A0A8X6EXD5</accession>
<reference evidence="1" key="1">
    <citation type="submission" date="2020-07" db="EMBL/GenBank/DDBJ databases">
        <title>Multicomponent nature underlies the extraordinary mechanical properties of spider dragline silk.</title>
        <authorList>
            <person name="Kono N."/>
            <person name="Nakamura H."/>
            <person name="Mori M."/>
            <person name="Yoshida Y."/>
            <person name="Ohtoshi R."/>
            <person name="Malay A.D."/>
            <person name="Moran D.A.P."/>
            <person name="Tomita M."/>
            <person name="Numata K."/>
            <person name="Arakawa K."/>
        </authorList>
    </citation>
    <scope>NUCLEOTIDE SEQUENCE</scope>
</reference>
<name>A0A8X6EXD5_TRICU</name>
<comment type="caution">
    <text evidence="1">The sequence shown here is derived from an EMBL/GenBank/DDBJ whole genome shotgun (WGS) entry which is preliminary data.</text>
</comment>
<dbReference type="EMBL" id="BMAO01019929">
    <property type="protein sequence ID" value="GFQ63877.1"/>
    <property type="molecule type" value="Genomic_DNA"/>
</dbReference>
<evidence type="ECO:0000313" key="1">
    <source>
        <dbReference type="EMBL" id="GFQ63877.1"/>
    </source>
</evidence>
<protein>
    <submittedName>
        <fullName evidence="1">Uncharacterized protein</fullName>
    </submittedName>
</protein>
<sequence length="91" mass="10409">MNDTNEYWCIATFDAISPTPSLSPGTTSRPSPWYVRLQPADNDDICMICRCRSTNPLTVNKYESAIHVPDMRLLMSIRNLNNYLRLTVLQS</sequence>